<feature type="coiled-coil region" evidence="1">
    <location>
        <begin position="82"/>
        <end position="143"/>
    </location>
</feature>
<evidence type="ECO:0000313" key="3">
    <source>
        <dbReference type="EMBL" id="MQQ07245.1"/>
    </source>
</evidence>
<dbReference type="EMBL" id="WIBF01000001">
    <property type="protein sequence ID" value="MQQ07245.1"/>
    <property type="molecule type" value="Genomic_DNA"/>
</dbReference>
<sequence length="202" mass="22246">MLTKVTAYVMTGAALLGTASDFALAQTPPLSSSTFSENTRSFGVPLSGVLTLRTDVFFNESAFGRRVTQEVDAEGAVLTAENRRIEGELRDEEQQLTERRQTMAPDDFRRLADAFDQKVQEIRRVQDAKLEEINKMREDARREFLTVSLPILQEIMREAGAGAILEKSSVFLSAEAADITELAIQRIDAVLGDGQSASDDGK</sequence>
<dbReference type="SUPFAM" id="SSF111384">
    <property type="entry name" value="OmpH-like"/>
    <property type="match status" value="1"/>
</dbReference>
<dbReference type="Proteomes" id="UP000444174">
    <property type="component" value="Unassembled WGS sequence"/>
</dbReference>
<keyword evidence="4" id="KW-1185">Reference proteome</keyword>
<evidence type="ECO:0000256" key="1">
    <source>
        <dbReference type="SAM" id="Coils"/>
    </source>
</evidence>
<dbReference type="GO" id="GO:0051082">
    <property type="term" value="F:unfolded protein binding"/>
    <property type="evidence" value="ECO:0007669"/>
    <property type="project" value="InterPro"/>
</dbReference>
<dbReference type="SMR" id="A0A843YC42"/>
<dbReference type="InterPro" id="IPR024930">
    <property type="entry name" value="Skp_dom_sf"/>
</dbReference>
<accession>A0A843YC42</accession>
<keyword evidence="1" id="KW-0175">Coiled coil</keyword>
<protein>
    <submittedName>
        <fullName evidence="3">OmpH family outer membrane protein</fullName>
    </submittedName>
</protein>
<reference evidence="3 4" key="1">
    <citation type="submission" date="2019-10" db="EMBL/GenBank/DDBJ databases">
        <title>Epibacterium sp. nov., isolated from seawater.</title>
        <authorList>
            <person name="Zhang X."/>
            <person name="Li N."/>
        </authorList>
    </citation>
    <scope>NUCLEOTIDE SEQUENCE [LARGE SCALE GENOMIC DNA]</scope>
    <source>
        <strain evidence="3 4">SM1979</strain>
    </source>
</reference>
<feature type="signal peptide" evidence="2">
    <location>
        <begin position="1"/>
        <end position="25"/>
    </location>
</feature>
<evidence type="ECO:0000313" key="4">
    <source>
        <dbReference type="Proteomes" id="UP000444174"/>
    </source>
</evidence>
<dbReference type="Pfam" id="PF03938">
    <property type="entry name" value="OmpH"/>
    <property type="match status" value="1"/>
</dbReference>
<dbReference type="AlphaFoldDB" id="A0A843YC42"/>
<evidence type="ECO:0000256" key="2">
    <source>
        <dbReference type="SAM" id="SignalP"/>
    </source>
</evidence>
<organism evidence="3 4">
    <name type="scientific">Tritonibacter litoralis</name>
    <dbReference type="NCBI Taxonomy" id="2662264"/>
    <lineage>
        <taxon>Bacteria</taxon>
        <taxon>Pseudomonadati</taxon>
        <taxon>Pseudomonadota</taxon>
        <taxon>Alphaproteobacteria</taxon>
        <taxon>Rhodobacterales</taxon>
        <taxon>Paracoccaceae</taxon>
        <taxon>Tritonibacter</taxon>
    </lineage>
</organism>
<keyword evidence="2" id="KW-0732">Signal</keyword>
<dbReference type="RefSeq" id="WP_153214144.1">
    <property type="nucleotide sequence ID" value="NZ_WIBF01000001.1"/>
</dbReference>
<feature type="chain" id="PRO_5032753155" evidence="2">
    <location>
        <begin position="26"/>
        <end position="202"/>
    </location>
</feature>
<dbReference type="InterPro" id="IPR005632">
    <property type="entry name" value="Chaperone_Skp"/>
</dbReference>
<dbReference type="Gene3D" id="3.30.910.20">
    <property type="entry name" value="Skp domain"/>
    <property type="match status" value="1"/>
</dbReference>
<comment type="caution">
    <text evidence="3">The sequence shown here is derived from an EMBL/GenBank/DDBJ whole genome shotgun (WGS) entry which is preliminary data.</text>
</comment>
<proteinExistence type="predicted"/>
<dbReference type="SMART" id="SM00935">
    <property type="entry name" value="OmpH"/>
    <property type="match status" value="1"/>
</dbReference>
<gene>
    <name evidence="3" type="ORF">GFB49_02135</name>
</gene>
<name>A0A843YC42_9RHOB</name>